<accession>A0A1I7RR95</accession>
<sequence>MFAGQGQSPHRPHHLCTAQSAGLSSPGAAKLSQNHGFSVDSSAYQQAIDRRKGFRTRGSLGPTIASAPSVEQEDYRTPRVSVTSVKNGKSFDLGGADRAGPRASDSNGLIKVSADFLRLHGSRQQFRNLLSARKKLGQMPPAYTRIDYSHDSFDSSAGKGLPFQGPVITIEDTAAPKGPSGGLCSAVSSCPESQRSSIDDRVAENGLLTSPSTPNNNNNNVLSRNNSRYGVPIDGAAVKMIYKIRSQRLNTRVKITDRCLILAIIGVLFMGLDAEVCAQNIMGVTKVSALISFLSGRDPLFHQPLVRPREILELFGTSQL</sequence>
<feature type="region of interest" description="Disordered" evidence="1">
    <location>
        <begin position="205"/>
        <end position="225"/>
    </location>
</feature>
<feature type="compositionally biased region" description="Low complexity" evidence="1">
    <location>
        <begin position="208"/>
        <end position="225"/>
    </location>
</feature>
<protein>
    <submittedName>
        <fullName evidence="3">Uncharacterized protein</fullName>
    </submittedName>
</protein>
<feature type="region of interest" description="Disordered" evidence="1">
    <location>
        <begin position="1"/>
        <end position="34"/>
    </location>
</feature>
<reference evidence="3" key="1">
    <citation type="submission" date="2016-11" db="UniProtKB">
        <authorList>
            <consortium name="WormBaseParasite"/>
        </authorList>
    </citation>
    <scope>IDENTIFICATION</scope>
</reference>
<evidence type="ECO:0000313" key="3">
    <source>
        <dbReference type="WBParaSite" id="BXY_0324200.1"/>
    </source>
</evidence>
<evidence type="ECO:0000256" key="1">
    <source>
        <dbReference type="SAM" id="MobiDB-lite"/>
    </source>
</evidence>
<organism evidence="2 3">
    <name type="scientific">Bursaphelenchus xylophilus</name>
    <name type="common">Pinewood nematode worm</name>
    <name type="synonym">Aphelenchoides xylophilus</name>
    <dbReference type="NCBI Taxonomy" id="6326"/>
    <lineage>
        <taxon>Eukaryota</taxon>
        <taxon>Metazoa</taxon>
        <taxon>Ecdysozoa</taxon>
        <taxon>Nematoda</taxon>
        <taxon>Chromadorea</taxon>
        <taxon>Rhabditida</taxon>
        <taxon>Tylenchina</taxon>
        <taxon>Tylenchomorpha</taxon>
        <taxon>Aphelenchoidea</taxon>
        <taxon>Aphelenchoididae</taxon>
        <taxon>Bursaphelenchus</taxon>
    </lineage>
</organism>
<proteinExistence type="predicted"/>
<dbReference type="WBParaSite" id="BXY_0324200.1">
    <property type="protein sequence ID" value="BXY_0324200.1"/>
    <property type="gene ID" value="BXY_0324200"/>
</dbReference>
<name>A0A1I7RR95_BURXY</name>
<dbReference type="AlphaFoldDB" id="A0A1I7RR95"/>
<dbReference type="Proteomes" id="UP000095284">
    <property type="component" value="Unplaced"/>
</dbReference>
<feature type="region of interest" description="Disordered" evidence="1">
    <location>
        <begin position="53"/>
        <end position="82"/>
    </location>
</feature>
<evidence type="ECO:0000313" key="2">
    <source>
        <dbReference type="Proteomes" id="UP000095284"/>
    </source>
</evidence>